<evidence type="ECO:0000313" key="3">
    <source>
        <dbReference type="EMBL" id="EED94639.1"/>
    </source>
</evidence>
<accession>B8BTQ2</accession>
<dbReference type="AlphaFoldDB" id="B8BTQ2"/>
<feature type="region of interest" description="Disordered" evidence="1">
    <location>
        <begin position="557"/>
        <end position="722"/>
    </location>
</feature>
<feature type="compositionally biased region" description="Basic and acidic residues" evidence="1">
    <location>
        <begin position="90"/>
        <end position="101"/>
    </location>
</feature>
<keyword evidence="4" id="KW-1185">Reference proteome</keyword>
<feature type="compositionally biased region" description="Basic and acidic residues" evidence="1">
    <location>
        <begin position="601"/>
        <end position="613"/>
    </location>
</feature>
<name>B8BTQ2_THAPS</name>
<dbReference type="GeneID" id="7448657"/>
<dbReference type="InParanoid" id="B8BTQ2"/>
<feature type="region of interest" description="Disordered" evidence="1">
    <location>
        <begin position="77"/>
        <end position="163"/>
    </location>
</feature>
<dbReference type="RefSeq" id="XP_002287196.1">
    <property type="nucleotide sequence ID" value="XM_002287160.1"/>
</dbReference>
<feature type="domain" description="WW" evidence="2">
    <location>
        <begin position="802"/>
        <end position="836"/>
    </location>
</feature>
<dbReference type="Proteomes" id="UP000001449">
    <property type="component" value="Chromosome 2"/>
</dbReference>
<dbReference type="KEGG" id="tps:THAPSDRAFT_21172"/>
<feature type="compositionally biased region" description="Basic and acidic residues" evidence="1">
    <location>
        <begin position="684"/>
        <end position="694"/>
    </location>
</feature>
<dbReference type="PaxDb" id="35128-Thaps21172"/>
<feature type="compositionally biased region" description="Polar residues" evidence="1">
    <location>
        <begin position="697"/>
        <end position="722"/>
    </location>
</feature>
<reference evidence="3 4" key="2">
    <citation type="journal article" date="2008" name="Nature">
        <title>The Phaeodactylum genome reveals the evolutionary history of diatom genomes.</title>
        <authorList>
            <person name="Bowler C."/>
            <person name="Allen A.E."/>
            <person name="Badger J.H."/>
            <person name="Grimwood J."/>
            <person name="Jabbari K."/>
            <person name="Kuo A."/>
            <person name="Maheswari U."/>
            <person name="Martens C."/>
            <person name="Maumus F."/>
            <person name="Otillar R.P."/>
            <person name="Rayko E."/>
            <person name="Salamov A."/>
            <person name="Vandepoele K."/>
            <person name="Beszteri B."/>
            <person name="Gruber A."/>
            <person name="Heijde M."/>
            <person name="Katinka M."/>
            <person name="Mock T."/>
            <person name="Valentin K."/>
            <person name="Verret F."/>
            <person name="Berges J.A."/>
            <person name="Brownlee C."/>
            <person name="Cadoret J.P."/>
            <person name="Chiovitti A."/>
            <person name="Choi C.J."/>
            <person name="Coesel S."/>
            <person name="De Martino A."/>
            <person name="Detter J.C."/>
            <person name="Durkin C."/>
            <person name="Falciatore A."/>
            <person name="Fournet J."/>
            <person name="Haruta M."/>
            <person name="Huysman M.J."/>
            <person name="Jenkins B.D."/>
            <person name="Jiroutova K."/>
            <person name="Jorgensen R.E."/>
            <person name="Joubert Y."/>
            <person name="Kaplan A."/>
            <person name="Kroger N."/>
            <person name="Kroth P.G."/>
            <person name="La Roche J."/>
            <person name="Lindquist E."/>
            <person name="Lommer M."/>
            <person name="Martin-Jezequel V."/>
            <person name="Lopez P.J."/>
            <person name="Lucas S."/>
            <person name="Mangogna M."/>
            <person name="McGinnis K."/>
            <person name="Medlin L.K."/>
            <person name="Montsant A."/>
            <person name="Oudot-Le Secq M.P."/>
            <person name="Napoli C."/>
            <person name="Obornik M."/>
            <person name="Parker M.S."/>
            <person name="Petit J.L."/>
            <person name="Porcel B.M."/>
            <person name="Poulsen N."/>
            <person name="Robison M."/>
            <person name="Rychlewski L."/>
            <person name="Rynearson T.A."/>
            <person name="Schmutz J."/>
            <person name="Shapiro H."/>
            <person name="Siaut M."/>
            <person name="Stanley M."/>
            <person name="Sussman M.R."/>
            <person name="Taylor A.R."/>
            <person name="Vardi A."/>
            <person name="von Dassow P."/>
            <person name="Vyverman W."/>
            <person name="Willis A."/>
            <person name="Wyrwicz L.S."/>
            <person name="Rokhsar D.S."/>
            <person name="Weissenbach J."/>
            <person name="Armbrust E.V."/>
            <person name="Green B.R."/>
            <person name="Van de Peer Y."/>
            <person name="Grigoriev I.V."/>
        </authorList>
    </citation>
    <scope>NUCLEOTIDE SEQUENCE [LARGE SCALE GENOMIC DNA]</scope>
    <source>
        <strain evidence="3 4">CCMP1335</strain>
    </source>
</reference>
<dbReference type="InterPro" id="IPR001202">
    <property type="entry name" value="WW_dom"/>
</dbReference>
<protein>
    <recommendedName>
        <fullName evidence="2">WW domain-containing protein</fullName>
    </recommendedName>
</protein>
<evidence type="ECO:0000259" key="2">
    <source>
        <dbReference type="PROSITE" id="PS50020"/>
    </source>
</evidence>
<gene>
    <name evidence="3" type="ORF">THAPSDRAFT_21172</name>
</gene>
<feature type="region of interest" description="Disordered" evidence="1">
    <location>
        <begin position="518"/>
        <end position="544"/>
    </location>
</feature>
<feature type="compositionally biased region" description="Basic and acidic residues" evidence="1">
    <location>
        <begin position="518"/>
        <end position="538"/>
    </location>
</feature>
<sequence>MFGQDSPSRPRETASRVLSSLLSTTGLVCGSIKDTIDDNTKQMDMKWIGNEIDYIRNKMEEPRERMLNLAEKACKGGGDYPLSPDSGGGDGRESGGGHYFDDENSQMTNSLMGDDTGTAASTSVQSKDVSPKRGSRFAAVHNDVKKQQQQQQQRHSTAVKESGGSHNLVIGLCLSRRDPILGHPDTVTRQTAFDFNELQDRDCKFVSSTDDSGWLAGGGEMGGNNNSNTCAPLEFESDSIAPSKSEDSEAQNVKSSLKIAAPDKVHIPIIQIQASSSAVVEEIISALARGEIFIPHVSILPEGLSVNGSSPPDLVVRFDCEKNDDSNPEEWPNWCLEFLHNQLYDYFAPMGAQWTKRPFQITLARKVRWKTAKHMNMYFSHSEEVINTWREQGPQFLQPPSSKDSLGVTKEELSKPHGIYLLRNGIPTNYFAPNFEPPYTTKMTRSLIKNVVNKSWDAKHRDWRMEAVPRMRGPAKFISTVMGCGNPDPAALSPMEDKSGNIFHMAPDFESFDEKLRDERHSNGDAHRNGGQRKETIESQHPVDSLLKMTSVKEAHIPSRISSDESYGNSTKPSIEETVSDGISANRTQSSVESPASSRQWSDDGRSREEQSGKRFFHQVSESQGASKGVSFNDTLASEDNDGDWNYLRLEPEGNRAVEKERANGLAYDSKAEKFAKTKSKRREMRDRRQDDGRAPTSRSSPNRPEKAGQSQNLPSPESTSMSLAYSVDDSTYFRAPAANVNNENGSVMTMGTENQSLLSYVTRSTMVRQDGTQVNVEGDDDDDISLSILESKSSLVPNDDELMAIGWAKALDPNSGSYYYFTLDRSKTVWDNPLSP</sequence>
<organism evidence="3 4">
    <name type="scientific">Thalassiosira pseudonana</name>
    <name type="common">Marine diatom</name>
    <name type="synonym">Cyclotella nana</name>
    <dbReference type="NCBI Taxonomy" id="35128"/>
    <lineage>
        <taxon>Eukaryota</taxon>
        <taxon>Sar</taxon>
        <taxon>Stramenopiles</taxon>
        <taxon>Ochrophyta</taxon>
        <taxon>Bacillariophyta</taxon>
        <taxon>Coscinodiscophyceae</taxon>
        <taxon>Thalassiosirophycidae</taxon>
        <taxon>Thalassiosirales</taxon>
        <taxon>Thalassiosiraceae</taxon>
        <taxon>Thalassiosira</taxon>
    </lineage>
</organism>
<dbReference type="PROSITE" id="PS50020">
    <property type="entry name" value="WW_DOMAIN_2"/>
    <property type="match status" value="1"/>
</dbReference>
<dbReference type="HOGENOM" id="CLU_339669_0_0_1"/>
<evidence type="ECO:0000313" key="4">
    <source>
        <dbReference type="Proteomes" id="UP000001449"/>
    </source>
</evidence>
<dbReference type="EMBL" id="CM000639">
    <property type="protein sequence ID" value="EED94639.1"/>
    <property type="molecule type" value="Genomic_DNA"/>
</dbReference>
<feature type="compositionally biased region" description="Polar residues" evidence="1">
    <location>
        <begin position="581"/>
        <end position="600"/>
    </location>
</feature>
<feature type="compositionally biased region" description="Polar residues" evidence="1">
    <location>
        <begin position="118"/>
        <end position="128"/>
    </location>
</feature>
<evidence type="ECO:0000256" key="1">
    <source>
        <dbReference type="SAM" id="MobiDB-lite"/>
    </source>
</evidence>
<feature type="compositionally biased region" description="Polar residues" evidence="1">
    <location>
        <begin position="620"/>
        <end position="636"/>
    </location>
</feature>
<proteinExistence type="predicted"/>
<dbReference type="eggNOG" id="ENOG502SIYC">
    <property type="taxonomic scope" value="Eukaryota"/>
</dbReference>
<feature type="compositionally biased region" description="Polar residues" evidence="1">
    <location>
        <begin position="560"/>
        <end position="573"/>
    </location>
</feature>
<feature type="compositionally biased region" description="Basic and acidic residues" evidence="1">
    <location>
        <begin position="650"/>
        <end position="663"/>
    </location>
</feature>
<dbReference type="OMA" id="NWCLEFL"/>
<reference evidence="3 4" key="1">
    <citation type="journal article" date="2004" name="Science">
        <title>The genome of the diatom Thalassiosira pseudonana: ecology, evolution, and metabolism.</title>
        <authorList>
            <person name="Armbrust E.V."/>
            <person name="Berges J.A."/>
            <person name="Bowler C."/>
            <person name="Green B.R."/>
            <person name="Martinez D."/>
            <person name="Putnam N.H."/>
            <person name="Zhou S."/>
            <person name="Allen A.E."/>
            <person name="Apt K.E."/>
            <person name="Bechner M."/>
            <person name="Brzezinski M.A."/>
            <person name="Chaal B.K."/>
            <person name="Chiovitti A."/>
            <person name="Davis A.K."/>
            <person name="Demarest M.S."/>
            <person name="Detter J.C."/>
            <person name="Glavina T."/>
            <person name="Goodstein D."/>
            <person name="Hadi M.Z."/>
            <person name="Hellsten U."/>
            <person name="Hildebrand M."/>
            <person name="Jenkins B.D."/>
            <person name="Jurka J."/>
            <person name="Kapitonov V.V."/>
            <person name="Kroger N."/>
            <person name="Lau W.W."/>
            <person name="Lane T.W."/>
            <person name="Larimer F.W."/>
            <person name="Lippmeier J.C."/>
            <person name="Lucas S."/>
            <person name="Medina M."/>
            <person name="Montsant A."/>
            <person name="Obornik M."/>
            <person name="Parker M.S."/>
            <person name="Palenik B."/>
            <person name="Pazour G.J."/>
            <person name="Richardson P.M."/>
            <person name="Rynearson T.A."/>
            <person name="Saito M.A."/>
            <person name="Schwartz D.C."/>
            <person name="Thamatrakoln K."/>
            <person name="Valentin K."/>
            <person name="Vardi A."/>
            <person name="Wilkerson F.P."/>
            <person name="Rokhsar D.S."/>
        </authorList>
    </citation>
    <scope>NUCLEOTIDE SEQUENCE [LARGE SCALE GENOMIC DNA]</scope>
    <source>
        <strain evidence="3 4">CCMP1335</strain>
    </source>
</reference>